<evidence type="ECO:0000256" key="10">
    <source>
        <dbReference type="SAM" id="MobiDB-lite"/>
    </source>
</evidence>
<comment type="similarity">
    <text evidence="2">Belongs to the UPF0053 family.</text>
</comment>
<keyword evidence="7 9" id="KW-0129">CBS domain</keyword>
<evidence type="ECO:0000256" key="11">
    <source>
        <dbReference type="SAM" id="Phobius"/>
    </source>
</evidence>
<feature type="region of interest" description="Disordered" evidence="10">
    <location>
        <begin position="416"/>
        <end position="456"/>
    </location>
</feature>
<sequence>MTLVVLPAMLVGFTAIAALLTAIESALNFFPRHDAEAVAAHSRGTSLERILEAPMAHLNALRFWRVWFEMAAAVAVSLFLVGLIHNEWVAGLIATAVMAGASFILVGTSPRRLGRIHSAALVGRTAWLVHALFRILGPMPGWFLKLGGAVTKDVSGSEEAFVTEEEFREFVDRASDSDMIEDSEAELIQSVFDLGETMVRAVMVPRTDIRSLQQGASLEDALDVFLDSGFSRVPVIGEDTDHILGILYLKDVVATLHRPGAGGPRPGVESLARSVRYVPESKPVDDLLKELQGESTHVAIVVDEYGGTAGLVTLEDLIEEIVGEIADEYDSVSPDVQALGHGRFRIRTRMGVEDFGELFGKELDDDEVDTVGGLLAKHLGRIPAPGSAVVVSGIRLVADRMEPARNRVSHVIASLVPEAGNRTPAGTQHPMSTRDHGPGAPGRGQKSDEHHRSSHE</sequence>
<dbReference type="InterPro" id="IPR000644">
    <property type="entry name" value="CBS_dom"/>
</dbReference>
<keyword evidence="5" id="KW-0677">Repeat</keyword>
<feature type="transmembrane region" description="Helical" evidence="11">
    <location>
        <begin position="63"/>
        <end position="81"/>
    </location>
</feature>
<dbReference type="RefSeq" id="WP_176636515.1">
    <property type="nucleotide sequence ID" value="NZ_JAAMFM010000041.1"/>
</dbReference>
<evidence type="ECO:0000256" key="6">
    <source>
        <dbReference type="ARBA" id="ARBA00022989"/>
    </source>
</evidence>
<proteinExistence type="inferred from homology"/>
<feature type="transmembrane region" description="Helical" evidence="11">
    <location>
        <begin position="88"/>
        <end position="106"/>
    </location>
</feature>
<dbReference type="SUPFAM" id="SSF56176">
    <property type="entry name" value="FAD-binding/transporter-associated domain-like"/>
    <property type="match status" value="1"/>
</dbReference>
<dbReference type="Pfam" id="PF00571">
    <property type="entry name" value="CBS"/>
    <property type="match status" value="2"/>
</dbReference>
<accession>A0A7Y7IL03</accession>
<evidence type="ECO:0000256" key="5">
    <source>
        <dbReference type="ARBA" id="ARBA00022737"/>
    </source>
</evidence>
<dbReference type="InterPro" id="IPR046342">
    <property type="entry name" value="CBS_dom_sf"/>
</dbReference>
<evidence type="ECO:0000256" key="7">
    <source>
        <dbReference type="ARBA" id="ARBA00023122"/>
    </source>
</evidence>
<dbReference type="InterPro" id="IPR036318">
    <property type="entry name" value="FAD-bd_PCMH-like_sf"/>
</dbReference>
<dbReference type="GO" id="GO:0050660">
    <property type="term" value="F:flavin adenine dinucleotide binding"/>
    <property type="evidence" value="ECO:0007669"/>
    <property type="project" value="InterPro"/>
</dbReference>
<organism evidence="13 14">
    <name type="scientific">Arthrobacter wenxiniae</name>
    <dbReference type="NCBI Taxonomy" id="2713570"/>
    <lineage>
        <taxon>Bacteria</taxon>
        <taxon>Bacillati</taxon>
        <taxon>Actinomycetota</taxon>
        <taxon>Actinomycetes</taxon>
        <taxon>Micrococcales</taxon>
        <taxon>Micrococcaceae</taxon>
        <taxon>Arthrobacter</taxon>
    </lineage>
</organism>
<comment type="caution">
    <text evidence="13">The sequence shown here is derived from an EMBL/GenBank/DDBJ whole genome shotgun (WGS) entry which is preliminary data.</text>
</comment>
<feature type="domain" description="CBS" evidence="12">
    <location>
        <begin position="271"/>
        <end position="328"/>
    </location>
</feature>
<gene>
    <name evidence="13" type="ORF">G6034_18245</name>
</gene>
<dbReference type="SUPFAM" id="SSF54631">
    <property type="entry name" value="CBS-domain pair"/>
    <property type="match status" value="1"/>
</dbReference>
<dbReference type="FunFam" id="3.10.580.10:FF:000002">
    <property type="entry name" value="Magnesium/cobalt efflux protein CorC"/>
    <property type="match status" value="1"/>
</dbReference>
<dbReference type="Gene3D" id="3.10.580.10">
    <property type="entry name" value="CBS-domain"/>
    <property type="match status" value="1"/>
</dbReference>
<evidence type="ECO:0000256" key="4">
    <source>
        <dbReference type="ARBA" id="ARBA00022692"/>
    </source>
</evidence>
<dbReference type="SMART" id="SM00116">
    <property type="entry name" value="CBS"/>
    <property type="match status" value="2"/>
</dbReference>
<keyword evidence="4 11" id="KW-0812">Transmembrane</keyword>
<dbReference type="Pfam" id="PF01595">
    <property type="entry name" value="CNNM"/>
    <property type="match status" value="1"/>
</dbReference>
<keyword evidence="14" id="KW-1185">Reference proteome</keyword>
<feature type="compositionally biased region" description="Basic and acidic residues" evidence="10">
    <location>
        <begin position="445"/>
        <end position="456"/>
    </location>
</feature>
<dbReference type="AlphaFoldDB" id="A0A7Y7IL03"/>
<dbReference type="SMART" id="SM01091">
    <property type="entry name" value="CorC_HlyC"/>
    <property type="match status" value="1"/>
</dbReference>
<evidence type="ECO:0000256" key="1">
    <source>
        <dbReference type="ARBA" id="ARBA00004651"/>
    </source>
</evidence>
<dbReference type="PANTHER" id="PTHR22777:SF32">
    <property type="entry name" value="UPF0053 INNER MEMBRANE PROTEIN YFJD"/>
    <property type="match status" value="1"/>
</dbReference>
<dbReference type="PANTHER" id="PTHR22777">
    <property type="entry name" value="HEMOLYSIN-RELATED"/>
    <property type="match status" value="1"/>
</dbReference>
<evidence type="ECO:0000256" key="8">
    <source>
        <dbReference type="ARBA" id="ARBA00023136"/>
    </source>
</evidence>
<evidence type="ECO:0000256" key="9">
    <source>
        <dbReference type="PROSITE-ProRule" id="PRU00703"/>
    </source>
</evidence>
<evidence type="ECO:0000313" key="14">
    <source>
        <dbReference type="Proteomes" id="UP000543556"/>
    </source>
</evidence>
<dbReference type="InterPro" id="IPR044751">
    <property type="entry name" value="Ion_transp-like_CBS"/>
</dbReference>
<dbReference type="CDD" id="cd04590">
    <property type="entry name" value="CBS_pair_CorC_HlyC_assoc"/>
    <property type="match status" value="1"/>
</dbReference>
<evidence type="ECO:0000313" key="13">
    <source>
        <dbReference type="EMBL" id="NVM96811.1"/>
    </source>
</evidence>
<keyword evidence="8 11" id="KW-0472">Membrane</keyword>
<dbReference type="InterPro" id="IPR005170">
    <property type="entry name" value="Transptr-assoc_dom"/>
</dbReference>
<dbReference type="Gene3D" id="3.30.465.10">
    <property type="match status" value="1"/>
</dbReference>
<keyword evidence="6 11" id="KW-1133">Transmembrane helix</keyword>
<dbReference type="GO" id="GO:0005886">
    <property type="term" value="C:plasma membrane"/>
    <property type="evidence" value="ECO:0007669"/>
    <property type="project" value="UniProtKB-SubCell"/>
</dbReference>
<reference evidence="13 14" key="1">
    <citation type="submission" date="2020-02" db="EMBL/GenBank/DDBJ databases">
        <title>Genome sequence of strain AETb3-4.</title>
        <authorList>
            <person name="Gao J."/>
            <person name="Zhang X."/>
        </authorList>
    </citation>
    <scope>NUCLEOTIDE SEQUENCE [LARGE SCALE GENOMIC DNA]</scope>
    <source>
        <strain evidence="13 14">AETb3-4</strain>
    </source>
</reference>
<feature type="domain" description="CBS" evidence="12">
    <location>
        <begin position="203"/>
        <end position="262"/>
    </location>
</feature>
<evidence type="ECO:0000256" key="3">
    <source>
        <dbReference type="ARBA" id="ARBA00022475"/>
    </source>
</evidence>
<feature type="transmembrane region" description="Helical" evidence="11">
    <location>
        <begin position="118"/>
        <end position="136"/>
    </location>
</feature>
<comment type="subcellular location">
    <subcellularLocation>
        <location evidence="1">Cell membrane</location>
        <topology evidence="1">Multi-pass membrane protein</topology>
    </subcellularLocation>
</comment>
<dbReference type="InterPro" id="IPR016169">
    <property type="entry name" value="FAD-bd_PCMH_sub2"/>
</dbReference>
<evidence type="ECO:0000256" key="2">
    <source>
        <dbReference type="ARBA" id="ARBA00006337"/>
    </source>
</evidence>
<dbReference type="InterPro" id="IPR002550">
    <property type="entry name" value="CNNM"/>
</dbReference>
<protein>
    <submittedName>
        <fullName evidence="13">HlyC/CorC family transporter</fullName>
    </submittedName>
</protein>
<evidence type="ECO:0000259" key="12">
    <source>
        <dbReference type="PROSITE" id="PS51371"/>
    </source>
</evidence>
<dbReference type="Pfam" id="PF03471">
    <property type="entry name" value="CorC_HlyC"/>
    <property type="match status" value="1"/>
</dbReference>
<dbReference type="Proteomes" id="UP000543556">
    <property type="component" value="Unassembled WGS sequence"/>
</dbReference>
<dbReference type="EMBL" id="JAAMFM010000041">
    <property type="protein sequence ID" value="NVM96811.1"/>
    <property type="molecule type" value="Genomic_DNA"/>
</dbReference>
<name>A0A7Y7IL03_9MICC</name>
<dbReference type="PROSITE" id="PS51371">
    <property type="entry name" value="CBS"/>
    <property type="match status" value="2"/>
</dbReference>
<keyword evidence="3" id="KW-1003">Cell membrane</keyword>